<evidence type="ECO:0000256" key="10">
    <source>
        <dbReference type="ARBA" id="ARBA00022840"/>
    </source>
</evidence>
<keyword evidence="4" id="KW-1003">Cell membrane</keyword>
<dbReference type="CDD" id="cd00082">
    <property type="entry name" value="HisKA"/>
    <property type="match status" value="1"/>
</dbReference>
<dbReference type="Pfam" id="PF02518">
    <property type="entry name" value="HATPase_c"/>
    <property type="match status" value="1"/>
</dbReference>
<sequence>MLKRVLLLSGIGLTLALLWFAVSNYRAATPLAEESLRGVALSISAAVENIAAHDPSLHSLTTLHPKDVAFLALLDKEGTYRFHSNPDLVGTRAEDDRYRETLTKGTAVEGRVLLGTGEKAYEFLAPLHLADTTLILRLILHTYRADAVIRRSELNMTIILALLLAGWVMAAMIYRFAMREEMHTLEMAKQESLARLGEMGATLAHEIRNPLGGIKGFAQIIGKKPMDTRNSDFAGLIVGEVLRLEHLVASLLAYARSDLPAATLFSLDELISHSVSLMRPELERLGIAVVVSCPERFQCHGDRDRLGQVLLNLIQNAIQAMPDGGTLSIAAGARGKGVSVSVADTGHGISNEDKERMFEPFYTTRAKGTGLGLALCKKIIEEHNGTIDVTSSPGKGTTVAVELPGGIRK</sequence>
<dbReference type="EMBL" id="VLLN01000025">
    <property type="protein sequence ID" value="TWJ16681.1"/>
    <property type="molecule type" value="Genomic_DNA"/>
</dbReference>
<keyword evidence="6" id="KW-0808">Transferase</keyword>
<dbReference type="InterPro" id="IPR003661">
    <property type="entry name" value="HisK_dim/P_dom"/>
</dbReference>
<keyword evidence="9 15" id="KW-0418">Kinase</keyword>
<evidence type="ECO:0000313" key="16">
    <source>
        <dbReference type="Proteomes" id="UP000319449"/>
    </source>
</evidence>
<evidence type="ECO:0000256" key="8">
    <source>
        <dbReference type="ARBA" id="ARBA00022741"/>
    </source>
</evidence>
<keyword evidence="7 13" id="KW-0812">Transmembrane</keyword>
<keyword evidence="11 13" id="KW-1133">Transmembrane helix</keyword>
<keyword evidence="5" id="KW-0597">Phosphoprotein</keyword>
<organism evidence="15 16">
    <name type="scientific">Geobacter argillaceus</name>
    <dbReference type="NCBI Taxonomy" id="345631"/>
    <lineage>
        <taxon>Bacteria</taxon>
        <taxon>Pseudomonadati</taxon>
        <taxon>Thermodesulfobacteriota</taxon>
        <taxon>Desulfuromonadia</taxon>
        <taxon>Geobacterales</taxon>
        <taxon>Geobacteraceae</taxon>
        <taxon>Geobacter</taxon>
    </lineage>
</organism>
<dbReference type="InterPro" id="IPR005467">
    <property type="entry name" value="His_kinase_dom"/>
</dbReference>
<dbReference type="PRINTS" id="PR00344">
    <property type="entry name" value="BCTRLSENSOR"/>
</dbReference>
<feature type="transmembrane region" description="Helical" evidence="13">
    <location>
        <begin position="158"/>
        <end position="177"/>
    </location>
</feature>
<dbReference type="FunFam" id="3.30.565.10:FF:000006">
    <property type="entry name" value="Sensor histidine kinase WalK"/>
    <property type="match status" value="1"/>
</dbReference>
<comment type="subcellular location">
    <subcellularLocation>
        <location evidence="2">Cell membrane</location>
        <topology evidence="2">Multi-pass membrane protein</topology>
    </subcellularLocation>
</comment>
<evidence type="ECO:0000256" key="9">
    <source>
        <dbReference type="ARBA" id="ARBA00022777"/>
    </source>
</evidence>
<comment type="catalytic activity">
    <reaction evidence="1">
        <text>ATP + protein L-histidine = ADP + protein N-phospho-L-histidine.</text>
        <dbReference type="EC" id="2.7.13.3"/>
    </reaction>
</comment>
<dbReference type="Proteomes" id="UP000319449">
    <property type="component" value="Unassembled WGS sequence"/>
</dbReference>
<dbReference type="SMART" id="SM00388">
    <property type="entry name" value="HisKA"/>
    <property type="match status" value="1"/>
</dbReference>
<evidence type="ECO:0000256" key="6">
    <source>
        <dbReference type="ARBA" id="ARBA00022679"/>
    </source>
</evidence>
<evidence type="ECO:0000256" key="11">
    <source>
        <dbReference type="ARBA" id="ARBA00022989"/>
    </source>
</evidence>
<reference evidence="15 16" key="1">
    <citation type="submission" date="2019-07" db="EMBL/GenBank/DDBJ databases">
        <title>Genomic Encyclopedia of Archaeal and Bacterial Type Strains, Phase II (KMG-II): from individual species to whole genera.</title>
        <authorList>
            <person name="Goeker M."/>
        </authorList>
    </citation>
    <scope>NUCLEOTIDE SEQUENCE [LARGE SCALE GENOMIC DNA]</scope>
    <source>
        <strain evidence="15 16">ATCC BAA-1139</strain>
    </source>
</reference>
<protein>
    <recommendedName>
        <fullName evidence="3">histidine kinase</fullName>
        <ecNumber evidence="3">2.7.13.3</ecNumber>
    </recommendedName>
</protein>
<gene>
    <name evidence="15" type="ORF">JN12_03253</name>
</gene>
<dbReference type="SMART" id="SM00387">
    <property type="entry name" value="HATPase_c"/>
    <property type="match status" value="1"/>
</dbReference>
<evidence type="ECO:0000256" key="5">
    <source>
        <dbReference type="ARBA" id="ARBA00022553"/>
    </source>
</evidence>
<keyword evidence="10" id="KW-0067">ATP-binding</keyword>
<evidence type="ECO:0000256" key="2">
    <source>
        <dbReference type="ARBA" id="ARBA00004651"/>
    </source>
</evidence>
<dbReference type="Pfam" id="PF00512">
    <property type="entry name" value="HisKA"/>
    <property type="match status" value="1"/>
</dbReference>
<dbReference type="InterPro" id="IPR029151">
    <property type="entry name" value="Sensor-like_sf"/>
</dbReference>
<dbReference type="InterPro" id="IPR004358">
    <property type="entry name" value="Sig_transdc_His_kin-like_C"/>
</dbReference>
<evidence type="ECO:0000256" key="1">
    <source>
        <dbReference type="ARBA" id="ARBA00000085"/>
    </source>
</evidence>
<evidence type="ECO:0000256" key="7">
    <source>
        <dbReference type="ARBA" id="ARBA00022692"/>
    </source>
</evidence>
<evidence type="ECO:0000256" key="4">
    <source>
        <dbReference type="ARBA" id="ARBA00022475"/>
    </source>
</evidence>
<keyword evidence="8" id="KW-0547">Nucleotide-binding</keyword>
<dbReference type="AlphaFoldDB" id="A0A562VFU6"/>
<evidence type="ECO:0000256" key="12">
    <source>
        <dbReference type="ARBA" id="ARBA00023012"/>
    </source>
</evidence>
<dbReference type="InterPro" id="IPR036890">
    <property type="entry name" value="HATPase_C_sf"/>
</dbReference>
<dbReference type="InterPro" id="IPR003594">
    <property type="entry name" value="HATPase_dom"/>
</dbReference>
<dbReference type="EC" id="2.7.13.3" evidence="3"/>
<evidence type="ECO:0000256" key="13">
    <source>
        <dbReference type="SAM" id="Phobius"/>
    </source>
</evidence>
<keyword evidence="16" id="KW-1185">Reference proteome</keyword>
<dbReference type="GO" id="GO:0005524">
    <property type="term" value="F:ATP binding"/>
    <property type="evidence" value="ECO:0007669"/>
    <property type="project" value="UniProtKB-KW"/>
</dbReference>
<dbReference type="PANTHER" id="PTHR43065">
    <property type="entry name" value="SENSOR HISTIDINE KINASE"/>
    <property type="match status" value="1"/>
</dbReference>
<dbReference type="GO" id="GO:0005886">
    <property type="term" value="C:plasma membrane"/>
    <property type="evidence" value="ECO:0007669"/>
    <property type="project" value="UniProtKB-SubCell"/>
</dbReference>
<dbReference type="PROSITE" id="PS50109">
    <property type="entry name" value="HIS_KIN"/>
    <property type="match status" value="1"/>
</dbReference>
<feature type="domain" description="Histidine kinase" evidence="14">
    <location>
        <begin position="202"/>
        <end position="407"/>
    </location>
</feature>
<evidence type="ECO:0000313" key="15">
    <source>
        <dbReference type="EMBL" id="TWJ16681.1"/>
    </source>
</evidence>
<dbReference type="PANTHER" id="PTHR43065:SF10">
    <property type="entry name" value="PEROXIDE STRESS-ACTIVATED HISTIDINE KINASE MAK3"/>
    <property type="match status" value="1"/>
</dbReference>
<comment type="caution">
    <text evidence="15">The sequence shown here is derived from an EMBL/GenBank/DDBJ whole genome shotgun (WGS) entry which is preliminary data.</text>
</comment>
<accession>A0A562VFU6</accession>
<dbReference type="SUPFAM" id="SSF55874">
    <property type="entry name" value="ATPase domain of HSP90 chaperone/DNA topoisomerase II/histidine kinase"/>
    <property type="match status" value="1"/>
</dbReference>
<evidence type="ECO:0000259" key="14">
    <source>
        <dbReference type="PROSITE" id="PS50109"/>
    </source>
</evidence>
<dbReference type="GO" id="GO:0000155">
    <property type="term" value="F:phosphorelay sensor kinase activity"/>
    <property type="evidence" value="ECO:0007669"/>
    <property type="project" value="InterPro"/>
</dbReference>
<evidence type="ECO:0000256" key="3">
    <source>
        <dbReference type="ARBA" id="ARBA00012438"/>
    </source>
</evidence>
<dbReference type="InterPro" id="IPR036097">
    <property type="entry name" value="HisK_dim/P_sf"/>
</dbReference>
<dbReference type="CDD" id="cd00075">
    <property type="entry name" value="HATPase"/>
    <property type="match status" value="1"/>
</dbReference>
<name>A0A562VFU6_9BACT</name>
<dbReference type="SUPFAM" id="SSF47384">
    <property type="entry name" value="Homodimeric domain of signal transducing histidine kinase"/>
    <property type="match status" value="1"/>
</dbReference>
<dbReference type="Gene3D" id="1.10.287.130">
    <property type="match status" value="1"/>
</dbReference>
<dbReference type="SUPFAM" id="SSF103190">
    <property type="entry name" value="Sensory domain-like"/>
    <property type="match status" value="1"/>
</dbReference>
<dbReference type="Gene3D" id="3.30.565.10">
    <property type="entry name" value="Histidine kinase-like ATPase, C-terminal domain"/>
    <property type="match status" value="1"/>
</dbReference>
<dbReference type="RefSeq" id="WP_145024691.1">
    <property type="nucleotide sequence ID" value="NZ_VLLN01000025.1"/>
</dbReference>
<proteinExistence type="predicted"/>
<dbReference type="OrthoDB" id="9805967at2"/>
<keyword evidence="13" id="KW-0472">Membrane</keyword>
<keyword evidence="12" id="KW-0902">Two-component regulatory system</keyword>